<dbReference type="PANTHER" id="PTHR40631:SF2">
    <property type="entry name" value="ALPHA-L-ARABINOFURANOSIDASE"/>
    <property type="match status" value="1"/>
</dbReference>
<reference evidence="9" key="1">
    <citation type="journal article" date="2019" name="Int. J. Syst. Evol. Microbiol.">
        <title>The Global Catalogue of Microorganisms (GCM) 10K type strain sequencing project: providing services to taxonomists for standard genome sequencing and annotation.</title>
        <authorList>
            <consortium name="The Broad Institute Genomics Platform"/>
            <consortium name="The Broad Institute Genome Sequencing Center for Infectious Disease"/>
            <person name="Wu L."/>
            <person name="Ma J."/>
        </authorList>
    </citation>
    <scope>NUCLEOTIDE SEQUENCE [LARGE SCALE GENOMIC DNA]</scope>
    <source>
        <strain evidence="9">JCM 16925</strain>
    </source>
</reference>
<organism evidence="8 9">
    <name type="scientific">Streptomyces shaanxiensis</name>
    <dbReference type="NCBI Taxonomy" id="653357"/>
    <lineage>
        <taxon>Bacteria</taxon>
        <taxon>Bacillati</taxon>
        <taxon>Actinomycetota</taxon>
        <taxon>Actinomycetes</taxon>
        <taxon>Kitasatosporales</taxon>
        <taxon>Streptomycetaceae</taxon>
        <taxon>Streptomyces</taxon>
    </lineage>
</organism>
<evidence type="ECO:0000313" key="8">
    <source>
        <dbReference type="EMBL" id="GAA4086941.1"/>
    </source>
</evidence>
<dbReference type="EC" id="3.2.1.55" evidence="3"/>
<dbReference type="EMBL" id="BAAAZY010000031">
    <property type="protein sequence ID" value="GAA4086941.1"/>
    <property type="molecule type" value="Genomic_DNA"/>
</dbReference>
<dbReference type="InterPro" id="IPR005193">
    <property type="entry name" value="GH62_arabinosidase"/>
</dbReference>
<gene>
    <name evidence="8" type="ORF">GCM10022233_82270</name>
</gene>
<keyword evidence="7" id="KW-0326">Glycosidase</keyword>
<accession>A0ABP7WDY5</accession>
<keyword evidence="5" id="KW-0732">Signal</keyword>
<evidence type="ECO:0000256" key="6">
    <source>
        <dbReference type="ARBA" id="ARBA00022801"/>
    </source>
</evidence>
<evidence type="ECO:0000256" key="4">
    <source>
        <dbReference type="ARBA" id="ARBA00022525"/>
    </source>
</evidence>
<sequence>MRGTRGVDVFRTSLSIAGTWTPLADTEANPFARSTNVTFDGTPWTQDISHGEMLRDGVDQTLTINPCRLRYLYQGMDPAASGPYNTLPWRLGLLTQTNSPC</sequence>
<dbReference type="Gene3D" id="2.115.10.20">
    <property type="entry name" value="Glycosyl hydrolase domain, family 43"/>
    <property type="match status" value="1"/>
</dbReference>
<dbReference type="PANTHER" id="PTHR40631">
    <property type="entry name" value="ALPHA-L-ARABINOFURANOSIDASE AXHA-2-RELATED"/>
    <property type="match status" value="1"/>
</dbReference>
<comment type="caution">
    <text evidence="8">The sequence shown here is derived from an EMBL/GenBank/DDBJ whole genome shotgun (WGS) entry which is preliminary data.</text>
</comment>
<keyword evidence="4" id="KW-0964">Secreted</keyword>
<comment type="catalytic activity">
    <reaction evidence="1">
        <text>Hydrolysis of terminal non-reducing alpha-L-arabinofuranoside residues in alpha-L-arabinosides.</text>
        <dbReference type="EC" id="3.2.1.55"/>
    </reaction>
</comment>
<evidence type="ECO:0000313" key="9">
    <source>
        <dbReference type="Proteomes" id="UP001499984"/>
    </source>
</evidence>
<keyword evidence="6" id="KW-0378">Hydrolase</keyword>
<name>A0ABP7WDY5_9ACTN</name>
<keyword evidence="9" id="KW-1185">Reference proteome</keyword>
<protein>
    <recommendedName>
        <fullName evidence="3">non-reducing end alpha-L-arabinofuranosidase</fullName>
        <ecNumber evidence="3">3.2.1.55</ecNumber>
    </recommendedName>
</protein>
<evidence type="ECO:0000256" key="2">
    <source>
        <dbReference type="ARBA" id="ARBA00004613"/>
    </source>
</evidence>
<dbReference type="Proteomes" id="UP001499984">
    <property type="component" value="Unassembled WGS sequence"/>
</dbReference>
<comment type="subcellular location">
    <subcellularLocation>
        <location evidence="2">Secreted</location>
    </subcellularLocation>
</comment>
<dbReference type="InterPro" id="IPR023296">
    <property type="entry name" value="Glyco_hydro_beta-prop_sf"/>
</dbReference>
<dbReference type="Pfam" id="PF03664">
    <property type="entry name" value="Glyco_hydro_62"/>
    <property type="match status" value="1"/>
</dbReference>
<proteinExistence type="predicted"/>
<evidence type="ECO:0000256" key="7">
    <source>
        <dbReference type="ARBA" id="ARBA00023295"/>
    </source>
</evidence>
<evidence type="ECO:0000256" key="5">
    <source>
        <dbReference type="ARBA" id="ARBA00022729"/>
    </source>
</evidence>
<evidence type="ECO:0000256" key="3">
    <source>
        <dbReference type="ARBA" id="ARBA00012670"/>
    </source>
</evidence>
<evidence type="ECO:0000256" key="1">
    <source>
        <dbReference type="ARBA" id="ARBA00001462"/>
    </source>
</evidence>